<evidence type="ECO:0000313" key="3">
    <source>
        <dbReference type="EMBL" id="RYU08420.1"/>
    </source>
</evidence>
<reference evidence="3 4" key="1">
    <citation type="submission" date="2019-01" db="EMBL/GenBank/DDBJ databases">
        <title>Nocardioides guangzhouensis sp. nov., an actinobacterium isolated from soil.</title>
        <authorList>
            <person name="Fu Y."/>
            <person name="Cai Y."/>
            <person name="Lin Z."/>
            <person name="Chen P."/>
        </authorList>
    </citation>
    <scope>NUCLEOTIDE SEQUENCE [LARGE SCALE GENOMIC DNA]</scope>
    <source>
        <strain evidence="3 4">NBRC 105384</strain>
    </source>
</reference>
<accession>A0A4Q5IRS1</accession>
<dbReference type="OrthoDB" id="9797095at2"/>
<dbReference type="RefSeq" id="WP_129989817.1">
    <property type="nucleotide sequence ID" value="NZ_SDPU01000046.1"/>
</dbReference>
<dbReference type="InterPro" id="IPR035901">
    <property type="entry name" value="GIY-YIG_endonuc_sf"/>
</dbReference>
<dbReference type="PANTHER" id="PTHR34477:SF1">
    <property type="entry name" value="UPF0213 PROTEIN YHBQ"/>
    <property type="match status" value="1"/>
</dbReference>
<evidence type="ECO:0000259" key="2">
    <source>
        <dbReference type="PROSITE" id="PS50164"/>
    </source>
</evidence>
<dbReference type="Gene3D" id="3.40.1440.10">
    <property type="entry name" value="GIY-YIG endonuclease"/>
    <property type="match status" value="1"/>
</dbReference>
<dbReference type="EMBL" id="SDPU01000046">
    <property type="protein sequence ID" value="RYU08420.1"/>
    <property type="molecule type" value="Genomic_DNA"/>
</dbReference>
<sequence>MPFTYILRCSDGSLYVGSTRFDVHKRVYEHNLGQGSRYTACRRPVELLWCAEFEKVTDAFGLEKQLQRWSRAKRMALIEGRFEDLPRLARSRTD</sequence>
<organism evidence="3 4">
    <name type="scientific">Nocardioides iriomotensis</name>
    <dbReference type="NCBI Taxonomy" id="715784"/>
    <lineage>
        <taxon>Bacteria</taxon>
        <taxon>Bacillati</taxon>
        <taxon>Actinomycetota</taxon>
        <taxon>Actinomycetes</taxon>
        <taxon>Propionibacteriales</taxon>
        <taxon>Nocardioidaceae</taxon>
        <taxon>Nocardioides</taxon>
    </lineage>
</organism>
<evidence type="ECO:0000256" key="1">
    <source>
        <dbReference type="ARBA" id="ARBA00007435"/>
    </source>
</evidence>
<keyword evidence="4" id="KW-1185">Reference proteome</keyword>
<dbReference type="Pfam" id="PF01541">
    <property type="entry name" value="GIY-YIG"/>
    <property type="match status" value="1"/>
</dbReference>
<dbReference type="PROSITE" id="PS50164">
    <property type="entry name" value="GIY_YIG"/>
    <property type="match status" value="1"/>
</dbReference>
<dbReference type="InterPro" id="IPR050190">
    <property type="entry name" value="UPF0213_domain"/>
</dbReference>
<dbReference type="CDD" id="cd10456">
    <property type="entry name" value="GIY-YIG_UPF0213"/>
    <property type="match status" value="1"/>
</dbReference>
<dbReference type="AlphaFoldDB" id="A0A4Q5IRS1"/>
<gene>
    <name evidence="3" type="ORF">ETU37_22930</name>
</gene>
<protein>
    <submittedName>
        <fullName evidence="3">GIY-YIG nuclease family protein</fullName>
    </submittedName>
</protein>
<dbReference type="PANTHER" id="PTHR34477">
    <property type="entry name" value="UPF0213 PROTEIN YHBQ"/>
    <property type="match status" value="1"/>
</dbReference>
<dbReference type="Proteomes" id="UP000291189">
    <property type="component" value="Unassembled WGS sequence"/>
</dbReference>
<evidence type="ECO:0000313" key="4">
    <source>
        <dbReference type="Proteomes" id="UP000291189"/>
    </source>
</evidence>
<proteinExistence type="inferred from homology"/>
<comment type="similarity">
    <text evidence="1">Belongs to the UPF0213 family.</text>
</comment>
<dbReference type="SUPFAM" id="SSF82771">
    <property type="entry name" value="GIY-YIG endonuclease"/>
    <property type="match status" value="1"/>
</dbReference>
<feature type="domain" description="GIY-YIG" evidence="2">
    <location>
        <begin position="1"/>
        <end position="76"/>
    </location>
</feature>
<dbReference type="InterPro" id="IPR000305">
    <property type="entry name" value="GIY-YIG_endonuc"/>
</dbReference>
<comment type="caution">
    <text evidence="3">The sequence shown here is derived from an EMBL/GenBank/DDBJ whole genome shotgun (WGS) entry which is preliminary data.</text>
</comment>
<name>A0A4Q5IRS1_9ACTN</name>